<accession>A0A0J6VVG4</accession>
<dbReference type="AlphaFoldDB" id="A0A0J6VVG4"/>
<feature type="transmembrane region" description="Helical" evidence="1">
    <location>
        <begin position="12"/>
        <end position="33"/>
    </location>
</feature>
<evidence type="ECO:0000313" key="2">
    <source>
        <dbReference type="EMBL" id="KMO73488.1"/>
    </source>
</evidence>
<comment type="caution">
    <text evidence="2">The sequence shown here is derived from an EMBL/GenBank/DDBJ whole genome shotgun (WGS) entry which is preliminary data.</text>
</comment>
<feature type="transmembrane region" description="Helical" evidence="1">
    <location>
        <begin position="178"/>
        <end position="195"/>
    </location>
</feature>
<gene>
    <name evidence="2" type="ORF">MCHLDSM_03834</name>
</gene>
<feature type="transmembrane region" description="Helical" evidence="1">
    <location>
        <begin position="53"/>
        <end position="71"/>
    </location>
</feature>
<name>A0A0J6VVG4_9MYCO</name>
<feature type="transmembrane region" description="Helical" evidence="1">
    <location>
        <begin position="83"/>
        <end position="103"/>
    </location>
</feature>
<feature type="transmembrane region" description="Helical" evidence="1">
    <location>
        <begin position="280"/>
        <end position="301"/>
    </location>
</feature>
<organism evidence="2 3">
    <name type="scientific">Mycolicibacterium chlorophenolicum</name>
    <dbReference type="NCBI Taxonomy" id="37916"/>
    <lineage>
        <taxon>Bacteria</taxon>
        <taxon>Bacillati</taxon>
        <taxon>Actinomycetota</taxon>
        <taxon>Actinomycetes</taxon>
        <taxon>Mycobacteriales</taxon>
        <taxon>Mycobacteriaceae</taxon>
        <taxon>Mycolicibacterium</taxon>
    </lineage>
</organism>
<sequence length="487" mass="50021">MKVSSLSYERLAVPVGLGWVVIVAGGAALFATYWDEAWHTDVGRDSAWIAPHLLLYGAMALAGAAIAAWGVHTWRSSQSLRAALRYPPVMVAGLGGTAALAAAPVDQMWHARFGRDAVLWSPPHMLVVFASSALIAGLIAGVPLRRRAMRWAASILLLGNAIAVVFEYETDVPQFSETLYLPIFLATGLAVAWVARTAVPTHAPVTTMVLGYAVLRLGIAAVLAILGRSGPDLPVAVLGLALVDLPLARAVQRYAAGAVGASVLGWAAAAAGLSSQSPDAVSVVAVPTIVAGALIVAAGGFGSRGVRVAEAVMAMIAVAVTFAPAPARAHDPGQGASRGPIELAAISDGAHSISMRATVSDGCAGLAASRLVARRAGVTVSGVLRAEPGCVFSGRITVPAGGRWFVYVELLRDGQILESWLAVPAGRSAHIVGIRELYLPVRAGTADRPVQIAAGAVLYLLGLTLLVAAANAVRRMPGRPTAPFASG</sequence>
<feature type="transmembrane region" description="Helical" evidence="1">
    <location>
        <begin position="452"/>
        <end position="473"/>
    </location>
</feature>
<evidence type="ECO:0000313" key="3">
    <source>
        <dbReference type="Proteomes" id="UP000036513"/>
    </source>
</evidence>
<keyword evidence="1" id="KW-1133">Transmembrane helix</keyword>
<proteinExistence type="predicted"/>
<keyword evidence="3" id="KW-1185">Reference proteome</keyword>
<protein>
    <submittedName>
        <fullName evidence="2">Uncharacterized protein</fullName>
    </submittedName>
</protein>
<feature type="transmembrane region" description="Helical" evidence="1">
    <location>
        <begin position="207"/>
        <end position="227"/>
    </location>
</feature>
<feature type="transmembrane region" description="Helical" evidence="1">
    <location>
        <begin position="123"/>
        <end position="141"/>
    </location>
</feature>
<dbReference type="Proteomes" id="UP000036513">
    <property type="component" value="Unassembled WGS sequence"/>
</dbReference>
<keyword evidence="1" id="KW-0812">Transmembrane</keyword>
<reference evidence="2 3" key="1">
    <citation type="journal article" date="2015" name="Genome Biol. Evol.">
        <title>Characterization of Three Mycobacterium spp. with Potential Use in Bioremediation by Genome Sequencing and Comparative Genomics.</title>
        <authorList>
            <person name="Das S."/>
            <person name="Pettersson B.M."/>
            <person name="Behra P.R."/>
            <person name="Ramesh M."/>
            <person name="Dasgupta S."/>
            <person name="Bhattacharya A."/>
            <person name="Kirsebom L.A."/>
        </authorList>
    </citation>
    <scope>NUCLEOTIDE SEQUENCE [LARGE SCALE GENOMIC DNA]</scope>
    <source>
        <strain evidence="2 3">DSM 43826</strain>
    </source>
</reference>
<dbReference type="EMBL" id="JYNL01000039">
    <property type="protein sequence ID" value="KMO73488.1"/>
    <property type="molecule type" value="Genomic_DNA"/>
</dbReference>
<dbReference type="STRING" id="37916.MCHLDSM_03834"/>
<dbReference type="RefSeq" id="WP_060937729.1">
    <property type="nucleotide sequence ID" value="NZ_JYNL01000039.1"/>
</dbReference>
<keyword evidence="1" id="KW-0472">Membrane</keyword>
<evidence type="ECO:0000256" key="1">
    <source>
        <dbReference type="SAM" id="Phobius"/>
    </source>
</evidence>
<feature type="transmembrane region" description="Helical" evidence="1">
    <location>
        <begin position="148"/>
        <end position="166"/>
    </location>
</feature>
<dbReference type="PATRIC" id="fig|37916.4.peg.3793"/>